<protein>
    <submittedName>
        <fullName evidence="2">NAD-dependent epimerase/dehydratase</fullName>
    </submittedName>
</protein>
<dbReference type="AlphaFoldDB" id="A0A066UC89"/>
<evidence type="ECO:0000259" key="1">
    <source>
        <dbReference type="Pfam" id="PF01370"/>
    </source>
</evidence>
<organism evidence="2 3">
    <name type="scientific">Moraxella bovoculi 237</name>
    <dbReference type="NCBI Taxonomy" id="743974"/>
    <lineage>
        <taxon>Bacteria</taxon>
        <taxon>Pseudomonadati</taxon>
        <taxon>Pseudomonadota</taxon>
        <taxon>Gammaproteobacteria</taxon>
        <taxon>Moraxellales</taxon>
        <taxon>Moraxellaceae</taxon>
        <taxon>Moraxella</taxon>
    </lineage>
</organism>
<evidence type="ECO:0000313" key="2">
    <source>
        <dbReference type="EMBL" id="KDN25036.1"/>
    </source>
</evidence>
<reference evidence="2 3" key="1">
    <citation type="journal article" date="2014" name="Genome Announc.">
        <title>Draft Genome Sequence of Moraxella bovoculi Strain 237T (ATCC BAA-1259T) Isolated from a Calf with Infectious Bovine Keratoconjunctivitis.</title>
        <authorList>
            <person name="Calcutt M.J."/>
            <person name="Foecking M.F."/>
            <person name="Martin N.T."/>
            <person name="Mhlanga-Mutangadura T."/>
            <person name="Reilly T.J."/>
        </authorList>
    </citation>
    <scope>NUCLEOTIDE SEQUENCE [LARGE SCALE GENOMIC DNA]</scope>
    <source>
        <strain evidence="2 3">237</strain>
    </source>
</reference>
<evidence type="ECO:0000313" key="3">
    <source>
        <dbReference type="Proteomes" id="UP000035860"/>
    </source>
</evidence>
<dbReference type="GO" id="GO:0004029">
    <property type="term" value="F:aldehyde dehydrogenase (NAD+) activity"/>
    <property type="evidence" value="ECO:0007669"/>
    <property type="project" value="TreeGrafter"/>
</dbReference>
<dbReference type="Gene3D" id="3.40.50.720">
    <property type="entry name" value="NAD(P)-binding Rossmann-like Domain"/>
    <property type="match status" value="1"/>
</dbReference>
<dbReference type="EMBL" id="AOMT01000023">
    <property type="protein sequence ID" value="KDN25036.1"/>
    <property type="molecule type" value="Genomic_DNA"/>
</dbReference>
<proteinExistence type="predicted"/>
<sequence length="276" mass="30754">MANQFLIIGQGAIGYALANQLARQGESVITMSRTAKSYPCDNVRHLQMDARRIDRVIDDLNQVTHVAIIIAPDREISDRLKAYRESYLQICQALANIADRLPSIQQVLFVSSTSVYGENAGEWIDEYSPAKPASSTAQVLYDAERVIKNAYVDKSVIVRPSGIYGKSRRRMIELAKKAHVNGAPSEHYTNRIMDIDLMAILARIMTCDAPKSMYLVTDLLPVSSLCVMTFICQALDIAPPAVIDAPTTGKRILSNVPRDWLTFPDYKAGYAWILED</sequence>
<dbReference type="eggNOG" id="COG0451">
    <property type="taxonomic scope" value="Bacteria"/>
</dbReference>
<dbReference type="InterPro" id="IPR001509">
    <property type="entry name" value="Epimerase_deHydtase"/>
</dbReference>
<gene>
    <name evidence="2" type="ORF">MBO_05852</name>
</gene>
<feature type="domain" description="NAD-dependent epimerase/dehydratase" evidence="1">
    <location>
        <begin position="9"/>
        <end position="179"/>
    </location>
</feature>
<dbReference type="GO" id="GO:0005737">
    <property type="term" value="C:cytoplasm"/>
    <property type="evidence" value="ECO:0007669"/>
    <property type="project" value="TreeGrafter"/>
</dbReference>
<dbReference type="InterPro" id="IPR051783">
    <property type="entry name" value="NAD(P)-dependent_oxidoreduct"/>
</dbReference>
<keyword evidence="3" id="KW-1185">Reference proteome</keyword>
<dbReference type="OrthoDB" id="9808276at2"/>
<comment type="caution">
    <text evidence="2">The sequence shown here is derived from an EMBL/GenBank/DDBJ whole genome shotgun (WGS) entry which is preliminary data.</text>
</comment>
<dbReference type="Proteomes" id="UP000035860">
    <property type="component" value="Unassembled WGS sequence"/>
</dbReference>
<dbReference type="SUPFAM" id="SSF51735">
    <property type="entry name" value="NAD(P)-binding Rossmann-fold domains"/>
    <property type="match status" value="1"/>
</dbReference>
<dbReference type="PANTHER" id="PTHR48079:SF6">
    <property type="entry name" value="NAD(P)-BINDING DOMAIN-CONTAINING PROTEIN-RELATED"/>
    <property type="match status" value="1"/>
</dbReference>
<dbReference type="InterPro" id="IPR036291">
    <property type="entry name" value="NAD(P)-bd_dom_sf"/>
</dbReference>
<name>A0A066UC89_9GAMM</name>
<dbReference type="PANTHER" id="PTHR48079">
    <property type="entry name" value="PROTEIN YEEZ"/>
    <property type="match status" value="1"/>
</dbReference>
<dbReference type="RefSeq" id="WP_036365432.1">
    <property type="nucleotide sequence ID" value="NZ_AOMT01000023.1"/>
</dbReference>
<accession>A0A066UC89</accession>
<dbReference type="Pfam" id="PF01370">
    <property type="entry name" value="Epimerase"/>
    <property type="match status" value="1"/>
</dbReference>